<dbReference type="EMBL" id="JAJAGQ010000001">
    <property type="protein sequence ID" value="KAJ8573349.1"/>
    <property type="molecule type" value="Genomic_DNA"/>
</dbReference>
<keyword evidence="3" id="KW-1185">Reference proteome</keyword>
<keyword evidence="1" id="KW-0175">Coiled coil</keyword>
<organism evidence="2 3">
    <name type="scientific">Anisodus acutangulus</name>
    <dbReference type="NCBI Taxonomy" id="402998"/>
    <lineage>
        <taxon>Eukaryota</taxon>
        <taxon>Viridiplantae</taxon>
        <taxon>Streptophyta</taxon>
        <taxon>Embryophyta</taxon>
        <taxon>Tracheophyta</taxon>
        <taxon>Spermatophyta</taxon>
        <taxon>Magnoliopsida</taxon>
        <taxon>eudicotyledons</taxon>
        <taxon>Gunneridae</taxon>
        <taxon>Pentapetalae</taxon>
        <taxon>asterids</taxon>
        <taxon>lamiids</taxon>
        <taxon>Solanales</taxon>
        <taxon>Solanaceae</taxon>
        <taxon>Solanoideae</taxon>
        <taxon>Hyoscyameae</taxon>
        <taxon>Anisodus</taxon>
    </lineage>
</organism>
<sequence length="266" mass="29453">MAAIAESLEANANSPSLPSERVIKHEDKSSSTLAEIVPWIDNAVQQAQLAQKTAEITFENAIAVSKSRIDRILTTSSAHFNQTLDTLQDLKSEYSVYEDMVFGKIREGLLLAASHPLTTTGAVLGVGVLGLKRPRRFLYYSAVRLFVSEQALLSRADGKVKELQKSIDLLKAESANLENRAVQAEGEMIRGRTKLRQAGKQIRSVIQSAYKIERQAAGLKDVLKELPRREVSRFRSQVSNLASEAKKERNVLTKEVTKISNYGISI</sequence>
<dbReference type="AlphaFoldDB" id="A0A9Q1RTW5"/>
<protein>
    <submittedName>
        <fullName evidence="2">Uncharacterized protein</fullName>
    </submittedName>
</protein>
<name>A0A9Q1RTW5_9SOLA</name>
<gene>
    <name evidence="2" type="ORF">K7X08_009860</name>
</gene>
<dbReference type="OrthoDB" id="1290425at2759"/>
<evidence type="ECO:0000313" key="3">
    <source>
        <dbReference type="Proteomes" id="UP001152561"/>
    </source>
</evidence>
<evidence type="ECO:0000256" key="1">
    <source>
        <dbReference type="SAM" id="Coils"/>
    </source>
</evidence>
<dbReference type="Proteomes" id="UP001152561">
    <property type="component" value="Unassembled WGS sequence"/>
</dbReference>
<comment type="caution">
    <text evidence="2">The sequence shown here is derived from an EMBL/GenBank/DDBJ whole genome shotgun (WGS) entry which is preliminary data.</text>
</comment>
<accession>A0A9Q1RTW5</accession>
<feature type="coiled-coil region" evidence="1">
    <location>
        <begin position="153"/>
        <end position="187"/>
    </location>
</feature>
<dbReference type="InterPro" id="IPR053284">
    <property type="entry name" value="RGS1-HXK1_interactor"/>
</dbReference>
<reference evidence="3" key="1">
    <citation type="journal article" date="2023" name="Proc. Natl. Acad. Sci. U.S.A.">
        <title>Genomic and structural basis for evolution of tropane alkaloid biosynthesis.</title>
        <authorList>
            <person name="Wanga Y.-J."/>
            <person name="Taina T."/>
            <person name="Yua J.-Y."/>
            <person name="Lia J."/>
            <person name="Xua B."/>
            <person name="Chenc J."/>
            <person name="D'Auriad J.C."/>
            <person name="Huanga J.-P."/>
            <person name="Huanga S.-X."/>
        </authorList>
    </citation>
    <scope>NUCLEOTIDE SEQUENCE [LARGE SCALE GENOMIC DNA]</scope>
    <source>
        <strain evidence="3">cv. KIB-2019</strain>
    </source>
</reference>
<proteinExistence type="predicted"/>
<evidence type="ECO:0000313" key="2">
    <source>
        <dbReference type="EMBL" id="KAJ8573349.1"/>
    </source>
</evidence>
<dbReference type="PANTHER" id="PTHR34554:SF1">
    <property type="entry name" value="ALANINE-TRNA LIGASE"/>
    <property type="match status" value="1"/>
</dbReference>
<dbReference type="PANTHER" id="PTHR34554">
    <property type="entry name" value="RGS1-HXK1-INTERACTING PROTEIN 1"/>
    <property type="match status" value="1"/>
</dbReference>